<feature type="transmembrane region" description="Helical" evidence="1">
    <location>
        <begin position="155"/>
        <end position="175"/>
    </location>
</feature>
<keyword evidence="3" id="KW-1185">Reference proteome</keyword>
<organism evidence="2 3">
    <name type="scientific">Conexibacter stalactiti</name>
    <dbReference type="NCBI Taxonomy" id="1940611"/>
    <lineage>
        <taxon>Bacteria</taxon>
        <taxon>Bacillati</taxon>
        <taxon>Actinomycetota</taxon>
        <taxon>Thermoleophilia</taxon>
        <taxon>Solirubrobacterales</taxon>
        <taxon>Conexibacteraceae</taxon>
        <taxon>Conexibacter</taxon>
    </lineage>
</organism>
<gene>
    <name evidence="2" type="ORF">R7226_21645</name>
</gene>
<accession>A0ABU4HUK9</accession>
<keyword evidence="1" id="KW-0472">Membrane</keyword>
<evidence type="ECO:0000313" key="3">
    <source>
        <dbReference type="Proteomes" id="UP001284601"/>
    </source>
</evidence>
<dbReference type="RefSeq" id="WP_318599402.1">
    <property type="nucleotide sequence ID" value="NZ_JAWSTH010000070.1"/>
</dbReference>
<evidence type="ECO:0000256" key="1">
    <source>
        <dbReference type="SAM" id="Phobius"/>
    </source>
</evidence>
<name>A0ABU4HUK9_9ACTN</name>
<comment type="caution">
    <text evidence="2">The sequence shown here is derived from an EMBL/GenBank/DDBJ whole genome shotgun (WGS) entry which is preliminary data.</text>
</comment>
<evidence type="ECO:0008006" key="4">
    <source>
        <dbReference type="Google" id="ProtNLM"/>
    </source>
</evidence>
<protein>
    <recommendedName>
        <fullName evidence="4">Intracellular septation protein A</fullName>
    </recommendedName>
</protein>
<sequence>MGAKSFRGFVPWIIFWVVASPSSWEYASGGALLAALILLIPTPDRGSLKLLDIASIAFFGALTIAGLVLDRDQLSWLEDYSQAISSGALAIVVLGSLAFVPFTEQYAREQAPKEIWESPLFKQINRMLTLVWGLVFAVSAILGVIAQQVDSGTDWLNWILPIALIVGAFKFTAWYPEQARAAAGVPPRPAASSATARS</sequence>
<dbReference type="EMBL" id="JAWSTH010000070">
    <property type="protein sequence ID" value="MDW5596966.1"/>
    <property type="molecule type" value="Genomic_DNA"/>
</dbReference>
<dbReference type="Proteomes" id="UP001284601">
    <property type="component" value="Unassembled WGS sequence"/>
</dbReference>
<feature type="transmembrane region" description="Helical" evidence="1">
    <location>
        <begin position="12"/>
        <end position="38"/>
    </location>
</feature>
<feature type="transmembrane region" description="Helical" evidence="1">
    <location>
        <begin position="124"/>
        <end position="149"/>
    </location>
</feature>
<reference evidence="3" key="1">
    <citation type="submission" date="2023-07" db="EMBL/GenBank/DDBJ databases">
        <title>Conexibacter stalactiti sp. nov., isolated from stalactites in a lava cave and emended description of the genus Conexibacter.</title>
        <authorList>
            <person name="Lee S.D."/>
        </authorList>
    </citation>
    <scope>NUCLEOTIDE SEQUENCE [LARGE SCALE GENOMIC DNA]</scope>
    <source>
        <strain evidence="3">KCTC 39840</strain>
    </source>
</reference>
<proteinExistence type="predicted"/>
<feature type="transmembrane region" description="Helical" evidence="1">
    <location>
        <begin position="81"/>
        <end position="103"/>
    </location>
</feature>
<feature type="transmembrane region" description="Helical" evidence="1">
    <location>
        <begin position="50"/>
        <end position="69"/>
    </location>
</feature>
<reference evidence="2 3" key="2">
    <citation type="submission" date="2023-10" db="EMBL/GenBank/DDBJ databases">
        <authorList>
            <person name="Han X.F."/>
        </authorList>
    </citation>
    <scope>NUCLEOTIDE SEQUENCE [LARGE SCALE GENOMIC DNA]</scope>
    <source>
        <strain evidence="2 3">KCTC 39840</strain>
    </source>
</reference>
<keyword evidence="1" id="KW-1133">Transmembrane helix</keyword>
<evidence type="ECO:0000313" key="2">
    <source>
        <dbReference type="EMBL" id="MDW5596966.1"/>
    </source>
</evidence>
<keyword evidence="1" id="KW-0812">Transmembrane</keyword>